<reference evidence="1 2" key="1">
    <citation type="journal article" date="2011" name="Proc. Natl. Acad. Sci. U.S.A.">
        <title>Comparative genomics of xylose-fermenting fungi for enhanced biofuel production.</title>
        <authorList>
            <person name="Wohlbach D.J."/>
            <person name="Kuo A."/>
            <person name="Sato T.K."/>
            <person name="Potts K.M."/>
            <person name="Salamov A.A."/>
            <person name="LaButti K.M."/>
            <person name="Sun H."/>
            <person name="Clum A."/>
            <person name="Pangilinan J.L."/>
            <person name="Lindquist E.A."/>
            <person name="Lucas S."/>
            <person name="Lapidus A."/>
            <person name="Jin M."/>
            <person name="Gunawan C."/>
            <person name="Balan V."/>
            <person name="Dale B.E."/>
            <person name="Jeffries T.W."/>
            <person name="Zinkel R."/>
            <person name="Barry K.W."/>
            <person name="Grigoriev I.V."/>
            <person name="Gasch A.P."/>
        </authorList>
    </citation>
    <scope>NUCLEOTIDE SEQUENCE [LARGE SCALE GENOMIC DNA]</scope>
    <source>
        <strain evidence="1">ATCC 10573</strain>
        <strain evidence="2">ATCC 10573 / BCRC 21748 / CBS 615 / JCM 9827 / NBRC 10315 / NRRL Y-1498 / VKM Y-70</strain>
    </source>
</reference>
<dbReference type="EMBL" id="GL996528">
    <property type="protein sequence ID" value="EGV61053.1"/>
    <property type="molecule type" value="Genomic_DNA"/>
</dbReference>
<dbReference type="OrthoDB" id="4077683at2759"/>
<dbReference type="GeneID" id="18248221"/>
<organism evidence="2">
    <name type="scientific">Candida tenuis (strain ATCC 10573 / BCRC 21748 / CBS 615 / JCM 9827 / NBRC 10315 / NRRL Y-1498 / VKM Y-70)</name>
    <name type="common">Yeast</name>
    <name type="synonym">Yamadazyma tenuis</name>
    <dbReference type="NCBI Taxonomy" id="590646"/>
    <lineage>
        <taxon>Eukaryota</taxon>
        <taxon>Fungi</taxon>
        <taxon>Dikarya</taxon>
        <taxon>Ascomycota</taxon>
        <taxon>Saccharomycotina</taxon>
        <taxon>Pichiomycetes</taxon>
        <taxon>Debaryomycetaceae</taxon>
        <taxon>Yamadazyma</taxon>
    </lineage>
</organism>
<sequence length="500" mass="57488">MSTNTNPWSVSRCKRVVRPLVARIHSLTDTVVKNPSLLHISSTPTSNTGINILAGMVKPATAAARLQALQPFVSPELYSYLLDIFHIFKSIVTSLETGSNPAPFIDPLGSKCSYEIGKAMVLSTRASYYKLNNSILFDPKSLPESTRKYHHSLSSDIDPWLQLQPSSIFEPLRLDILRGYLLHVIVFNSPRLLYLLVPTLIHWLYEESIVMGSSRLKSMSNKLFYEFWHFDSANYYDNIGDKAVKQLSRIDGDSNDLFWWLNSIGYWDNMISSIGMTSSQIGHNQYEVLILDTLILNNKLMDGGDDSEVYALLRRNSTHLQVNNILITMLTRLIKQSSYNPNQLNETYYGFLRLIQSWLAFGSETPGLFNSLQTGNDAMFKGVISFSRYLHKSLSKSDDLTKLLILLFHYYTNRQPGIQLIGLDAHHRVLLKTLRMIQMEELKKFIPLKYSNYEISSFIYWLLDNKLGKFASAVFYDYYGQFSKYYDDDLRHIHRLIKKA</sequence>
<dbReference type="Proteomes" id="UP000000707">
    <property type="component" value="Unassembled WGS sequence"/>
</dbReference>
<keyword evidence="2" id="KW-1185">Reference proteome</keyword>
<accession>G3BCU8</accession>
<evidence type="ECO:0000313" key="2">
    <source>
        <dbReference type="Proteomes" id="UP000000707"/>
    </source>
</evidence>
<dbReference type="eggNOG" id="ENOG502RPUV">
    <property type="taxonomic scope" value="Eukaryota"/>
</dbReference>
<dbReference type="HOGENOM" id="CLU_545108_0_0_1"/>
<dbReference type="KEGG" id="cten:18248221"/>
<dbReference type="AlphaFoldDB" id="G3BCU8"/>
<gene>
    <name evidence="1" type="ORF">CANTEDRAFT_116265</name>
</gene>
<protein>
    <submittedName>
        <fullName evidence="1">Uncharacterized protein</fullName>
    </submittedName>
</protein>
<dbReference type="EMBL" id="GL996528">
    <property type="protein sequence ID" value="EGV61052.1"/>
    <property type="molecule type" value="Genomic_DNA"/>
</dbReference>
<proteinExistence type="predicted"/>
<name>G3BCU8_CANTC</name>
<evidence type="ECO:0000313" key="1">
    <source>
        <dbReference type="EMBL" id="EGV61053.1"/>
    </source>
</evidence>